<evidence type="ECO:0000256" key="2">
    <source>
        <dbReference type="ARBA" id="ARBA00022670"/>
    </source>
</evidence>
<dbReference type="RefSeq" id="WP_067387140.1">
    <property type="nucleotide sequence ID" value="NZ_CP015839.1"/>
</dbReference>
<gene>
    <name evidence="9" type="ORF">A8C75_09205</name>
</gene>
<dbReference type="PROSITE" id="PS00137">
    <property type="entry name" value="SUBTILASE_HIS"/>
    <property type="match status" value="1"/>
</dbReference>
<dbReference type="PANTHER" id="PTHR43806">
    <property type="entry name" value="PEPTIDASE S8"/>
    <property type="match status" value="1"/>
</dbReference>
<dbReference type="Pfam" id="PF00082">
    <property type="entry name" value="Peptidase_S8"/>
    <property type="match status" value="1"/>
</dbReference>
<evidence type="ECO:0000259" key="8">
    <source>
        <dbReference type="Pfam" id="PF22148"/>
    </source>
</evidence>
<comment type="similarity">
    <text evidence="1 5">Belongs to the peptidase S8 family.</text>
</comment>
<dbReference type="PANTHER" id="PTHR43806:SF11">
    <property type="entry name" value="CEREVISIN-RELATED"/>
    <property type="match status" value="1"/>
</dbReference>
<dbReference type="AlphaFoldDB" id="A0A1A9F5Z9"/>
<keyword evidence="3 5" id="KW-0378">Hydrolase</keyword>
<sequence>MHHLTTLIVALVMLFPFAAGHAQALPLRVPDQIHASPPPAFASDRILVKFKPGSAAAEMASLARQGHDRHLRTIPGLDVHVIQVPAGTVLERVAVYQRNPNVIFAEPDFYRVLIEPNEGTDPPPPSGTGNDHFSDQWALNNTAQLHAIPDPVTGIAEVRGSQDADIDAPEGWDISTGSANVKIGILDTGVDCRSASNPVGSLEFDAGKCVEQVNFVAAEEGLLDFIGHGTHVAGIAAAATDNGIGVAGVGWNSSVGNLKTCFQYYYCPYPELCEYYTVIIGVCPVSASAEAIQYAADNGYHVINMSYASDEFDVNGDPVSYGQYSQAEADAVANAWDAGVVMVAAAGNEGTNTPLYPAAYPQVIAVGATDHDDNIPDFSSFGSSWVSLMAPGEYILSTVPNEFCIFYADILGVEFDPESDACLDWYSGTSMASPHVAGAAALVWAHFFSASLTDPGNCMDTNGVTPCNQAVRQHLEGGADTAGALGQNMLAWSMNGRLNLHGALMASVEPPPPPPPPPVVVPLSPSLLVATVVPDSAGGESVELTWEQDGLITGFDIERDKLNTKRGTVTGTASWAVAPSPLAYADDVGSGRYLYRIRARNGDEVSAWVELAGYVDVTDGGGKGGGKPKK</sequence>
<evidence type="ECO:0000256" key="5">
    <source>
        <dbReference type="PROSITE-ProRule" id="PRU01240"/>
    </source>
</evidence>
<evidence type="ECO:0000259" key="7">
    <source>
        <dbReference type="Pfam" id="PF00082"/>
    </source>
</evidence>
<evidence type="ECO:0000256" key="4">
    <source>
        <dbReference type="ARBA" id="ARBA00022825"/>
    </source>
</evidence>
<dbReference type="InterPro" id="IPR054399">
    <property type="entry name" value="Fervidolysin-like_N_prodom"/>
</dbReference>
<evidence type="ECO:0000256" key="3">
    <source>
        <dbReference type="ARBA" id="ARBA00022801"/>
    </source>
</evidence>
<dbReference type="InterPro" id="IPR000209">
    <property type="entry name" value="Peptidase_S8/S53_dom"/>
</dbReference>
<reference evidence="10" key="1">
    <citation type="submission" date="2016-05" db="EMBL/GenBank/DDBJ databases">
        <authorList>
            <person name="Baek K."/>
            <person name="Yang S.-J."/>
        </authorList>
    </citation>
    <scope>NUCLEOTIDE SEQUENCE [LARGE SCALE GENOMIC DNA]</scope>
    <source>
        <strain evidence="10">ST58-10</strain>
    </source>
</reference>
<dbReference type="Pfam" id="PF22148">
    <property type="entry name" value="Fervidolysin_NPro-like"/>
    <property type="match status" value="1"/>
</dbReference>
<dbReference type="Proteomes" id="UP000078070">
    <property type="component" value="Chromosome"/>
</dbReference>
<feature type="signal peptide" evidence="6">
    <location>
        <begin position="1"/>
        <end position="24"/>
    </location>
</feature>
<evidence type="ECO:0000313" key="10">
    <source>
        <dbReference type="Proteomes" id="UP000078070"/>
    </source>
</evidence>
<evidence type="ECO:0000256" key="1">
    <source>
        <dbReference type="ARBA" id="ARBA00011073"/>
    </source>
</evidence>
<organism evidence="9 10">
    <name type="scientific">Marinobacterium aestuarii</name>
    <dbReference type="NCBI Taxonomy" id="1821621"/>
    <lineage>
        <taxon>Bacteria</taxon>
        <taxon>Pseudomonadati</taxon>
        <taxon>Pseudomonadota</taxon>
        <taxon>Gammaproteobacteria</taxon>
        <taxon>Oceanospirillales</taxon>
        <taxon>Oceanospirillaceae</taxon>
        <taxon>Marinobacterium</taxon>
    </lineage>
</organism>
<name>A0A1A9F5Z9_9GAMM</name>
<dbReference type="PROSITE" id="PS00138">
    <property type="entry name" value="SUBTILASE_SER"/>
    <property type="match status" value="1"/>
</dbReference>
<dbReference type="Gene3D" id="3.40.50.200">
    <property type="entry name" value="Peptidase S8/S53 domain"/>
    <property type="match status" value="1"/>
</dbReference>
<dbReference type="GO" id="GO:0006508">
    <property type="term" value="P:proteolysis"/>
    <property type="evidence" value="ECO:0007669"/>
    <property type="project" value="UniProtKB-KW"/>
</dbReference>
<dbReference type="OrthoDB" id="9790784at2"/>
<keyword evidence="6" id="KW-0732">Signal</keyword>
<dbReference type="GO" id="GO:0004252">
    <property type="term" value="F:serine-type endopeptidase activity"/>
    <property type="evidence" value="ECO:0007669"/>
    <property type="project" value="UniProtKB-UniRule"/>
</dbReference>
<feature type="active site" description="Charge relay system" evidence="5">
    <location>
        <position position="228"/>
    </location>
</feature>
<dbReference type="STRING" id="1821621.A8C75_09205"/>
<protein>
    <submittedName>
        <fullName evidence="9">Uncharacterized protein</fullName>
    </submittedName>
</protein>
<feature type="active site" description="Charge relay system" evidence="5">
    <location>
        <position position="187"/>
    </location>
</feature>
<dbReference type="KEGG" id="mars:A8C75_09205"/>
<dbReference type="EMBL" id="CP015839">
    <property type="protein sequence ID" value="ANG65179.1"/>
    <property type="molecule type" value="Genomic_DNA"/>
</dbReference>
<proteinExistence type="inferred from homology"/>
<dbReference type="InterPro" id="IPR050131">
    <property type="entry name" value="Peptidase_S8_subtilisin-like"/>
</dbReference>
<evidence type="ECO:0000256" key="6">
    <source>
        <dbReference type="SAM" id="SignalP"/>
    </source>
</evidence>
<dbReference type="PROSITE" id="PS51892">
    <property type="entry name" value="SUBTILASE"/>
    <property type="match status" value="1"/>
</dbReference>
<dbReference type="SUPFAM" id="SSF52743">
    <property type="entry name" value="Subtilisin-like"/>
    <property type="match status" value="1"/>
</dbReference>
<dbReference type="InterPro" id="IPR022398">
    <property type="entry name" value="Peptidase_S8_His-AS"/>
</dbReference>
<feature type="active site" description="Charge relay system" evidence="5">
    <location>
        <position position="430"/>
    </location>
</feature>
<keyword evidence="10" id="KW-1185">Reference proteome</keyword>
<keyword evidence="4 5" id="KW-0720">Serine protease</keyword>
<keyword evidence="2 5" id="KW-0645">Protease</keyword>
<evidence type="ECO:0000313" key="9">
    <source>
        <dbReference type="EMBL" id="ANG65179.1"/>
    </source>
</evidence>
<dbReference type="InterPro" id="IPR015500">
    <property type="entry name" value="Peptidase_S8_subtilisin-rel"/>
</dbReference>
<dbReference type="InterPro" id="IPR036852">
    <property type="entry name" value="Peptidase_S8/S53_dom_sf"/>
</dbReference>
<reference evidence="9 10" key="2">
    <citation type="journal article" date="2018" name="Int. J. Syst. Evol. Microbiol.">
        <title>Marinobacterium aestuarii sp. nov., a benzene-degrading marine bacterium isolated from estuary sediment.</title>
        <authorList>
            <person name="Bae S.S."/>
            <person name="Jung J."/>
            <person name="Chung D."/>
            <person name="Baek K."/>
        </authorList>
    </citation>
    <scope>NUCLEOTIDE SEQUENCE [LARGE SCALE GENOMIC DNA]</scope>
    <source>
        <strain evidence="9 10">ST58-10</strain>
    </source>
</reference>
<feature type="domain" description="Peptidase S8/S53" evidence="7">
    <location>
        <begin position="179"/>
        <end position="447"/>
    </location>
</feature>
<dbReference type="PRINTS" id="PR00723">
    <property type="entry name" value="SUBTILISIN"/>
</dbReference>
<dbReference type="InterPro" id="IPR023828">
    <property type="entry name" value="Peptidase_S8_Ser-AS"/>
</dbReference>
<feature type="domain" description="Fervidolysin-like N-terminal prodomain" evidence="8">
    <location>
        <begin position="31"/>
        <end position="107"/>
    </location>
</feature>
<feature type="chain" id="PRO_5008386738" evidence="6">
    <location>
        <begin position="25"/>
        <end position="630"/>
    </location>
</feature>
<accession>A0A1A9F5Z9</accession>